<dbReference type="PANTHER" id="PTHR46844">
    <property type="entry name" value="SLR5058 PROTEIN"/>
    <property type="match status" value="1"/>
</dbReference>
<evidence type="ECO:0000259" key="2">
    <source>
        <dbReference type="Pfam" id="PF05729"/>
    </source>
</evidence>
<accession>A0A197JEK3</accession>
<dbReference type="Gene3D" id="3.40.50.300">
    <property type="entry name" value="P-loop containing nucleotide triphosphate hydrolases"/>
    <property type="match status" value="2"/>
</dbReference>
<feature type="compositionally biased region" description="Acidic residues" evidence="1">
    <location>
        <begin position="625"/>
        <end position="642"/>
    </location>
</feature>
<dbReference type="InterPro" id="IPR056251">
    <property type="entry name" value="Arm_rpt_dom"/>
</dbReference>
<feature type="compositionally biased region" description="Gly residues" evidence="1">
    <location>
        <begin position="668"/>
        <end position="679"/>
    </location>
</feature>
<feature type="compositionally biased region" description="Polar residues" evidence="1">
    <location>
        <begin position="987"/>
        <end position="996"/>
    </location>
</feature>
<feature type="domain" description="Arm-like repeat" evidence="3">
    <location>
        <begin position="1126"/>
        <end position="1476"/>
    </location>
</feature>
<dbReference type="OrthoDB" id="538223at2759"/>
<sequence>MIIFRREKVTIVRVPRVSYLFLKPTEFHITVPTLGSHKINTNILSVTLPSRGFQTMAAVPSEVSSIVIAPTAPHRSLLELHYKPSPSEARTIPRSQRCESQVQKDECLVPILLETTPLDGQAEIDTGDPPSASGITLDHIQQATAIDVTCSISEETPVTGEPSYPTVLLQTNGRHVQVENTSRLPALRDTVHCTTTLTQCSHSLCECRPWTTPKTLPTELALRDRSSNELDVEDRLAQMRHQVLKDRSGRIYVPLQANTSPLVSNTKPLPLMPIVLDFIESKRRVFLLLGDSGSGKSTFCWQLVRTLWDNYTKGSRIPILVDLRDIDRLSDDLIESHLQEYGFSDTDVRELIHGRQFVLVCDGYDESRLSTSIYTKRLGQLGVKMIVSCRNAFLGWDYQGRFYPLGDNRYHGECSELFDEAIITPFQKTDIQEFIKQYVVELPTQEPSDNPSAPSFDDYWEKLSIIPNMMGLVSNPFLLTLALRALPSLSIDFQDLTNNNATRLQLYDGFVEEWIRINIARLQQSNLNQDYRTVFDSLLNDGFAWCVKDFSKRLAEAMHEHQKGRLVVNFRYRRTNSWKTEFFGDKIESTLLRESSLLSRAGFRHWFIHKSLFDYFRSLVLYDPDESDDDESDNDESDDNDSNDGWGDPHDGGGNPFSDGGDGRCGDGGDFNGGDGILSGGNVISTSNSGRSAGGGGGGPSSSSSGSTGAISDSPGGNGGSSGSNGGSAESNGGSPGDNSAPMGGSDGSGGKDGPSGNGDSPHQGKDSYRSRRKASKKKSRPSSDPFSTQNLLGDPELLEFLVERTQSDSRLKKRLLLAIEQSKALPVPSLAAANAITILLKSGIQFQDADLDSVLIPSDYISTAMGSTEPVQLPESNLTGRNLMKVLMTPNIPASTITVPTRALTVPVSPSTGPAPTPHSTAIAQMAPTASLKPSRSDEKNIPLRIRQNNRPLVQFDFLTTGSNSANSTVHTKRRDRIHKIFGLSKSKTNQANLKNSNQSPHSQPLSQQSTRPSSVLSQASNLPSGVKWSTTSGTVQEKALSTPLSEAHVFETIFAENVFRFTMKTKLPQGQQRIETMQQLVYCNALLLWDAFSPPKYATGEAAEHGGSFVLQKSALDKTELDWLETTKKDPMETDRLRRLATRMVEQFIADASKDSDKIAEIVILGPILEKEPYRNLLATFIMECDDFRVLDVDILQGLIQLVQGVSPGYLVADDLIELFGILRGRLNGTYQLWTEDSYHLTLAVSRILDFMADHKVQDLDRVLEHEPLSAVLSGLKNSSDPYLMYQACYAFQALQYVPDNESALQAVLRLSNGVVDSLFKVTAVLKLDMASVLKGLGTLQEALEGAISADGNALEGVFSLMESGRGVLDSQKEGLGSGRKEPWYPAVRAAYAFVQAGQLKDLKQLIFEAPCRRDPLFQWGICQLLGEIAVDTVWDVSARQQSIFLLGHLRQHDLDWGQDESVKAWMLTIITKLCTLSDQVISETAHSVLQDLTMDQSALFIYPYPLRARLPVPSASPLLTIHYLEYDLENFRLQRIQEATMPVYISPMAKASLKAQDNDVFPLMERMQEFLAGDRQVMLILGDPGAGKSTFNKHLEHRLWIEYKHVGPIPLFINLPAIKRPDTDLIAKHLRANNFSGDQIKEIKQHRQLILICDGYDESQQLVNLYRSNMLNQPGQWKTKMVISCRTQFLGPIYIDRFRPQSTNRYAAGSQDLFQEAVIAPFSKDQIESYIGRYVPLEPRAWTTKDYMDKLTAIPNLMDLAKNPLLLSLALETLYGFIEGKQDLSATSITRAQLYDTFVEHWSNVNEQRLQGCALTKTDRAVLNQLLDRGFVSESMDYSTRLALAIFEKQDGNPVVRYVHHYDMNTWKAQFFGMDPKAQLLRISSPLTRSGNLHRFLDRSMLEYFFSRAIFHPSSHGGDDESTPQTNHTLTESQLINIDGPLFTMNLLSEPSVIHFLSDRVKQVTWFKQHLLELIDLSKSDDRASQAAANAITILARAGVHFHSADLRGIRIAGADLSDGQFDSVQLQGADLRDVNFSRSWLRQVDFSDAQMDGA</sequence>
<evidence type="ECO:0000256" key="1">
    <source>
        <dbReference type="SAM" id="MobiDB-lite"/>
    </source>
</evidence>
<feature type="region of interest" description="Disordered" evidence="1">
    <location>
        <begin position="625"/>
        <end position="792"/>
    </location>
</feature>
<dbReference type="EMBL" id="KV442139">
    <property type="protein sequence ID" value="OAQ22859.1"/>
    <property type="molecule type" value="Genomic_DNA"/>
</dbReference>
<protein>
    <submittedName>
        <fullName evidence="4">Uncharacterized protein</fullName>
    </submittedName>
</protein>
<dbReference type="Proteomes" id="UP000078512">
    <property type="component" value="Unassembled WGS sequence"/>
</dbReference>
<dbReference type="STRING" id="1314771.A0A197JEK3"/>
<dbReference type="InterPro" id="IPR016024">
    <property type="entry name" value="ARM-type_fold"/>
</dbReference>
<dbReference type="InterPro" id="IPR027417">
    <property type="entry name" value="P-loop_NTPase"/>
</dbReference>
<evidence type="ECO:0000259" key="3">
    <source>
        <dbReference type="Pfam" id="PF23948"/>
    </source>
</evidence>
<dbReference type="PANTHER" id="PTHR46844:SF1">
    <property type="entry name" value="SLR5058 PROTEIN"/>
    <property type="match status" value="1"/>
</dbReference>
<feature type="compositionally biased region" description="Polar residues" evidence="1">
    <location>
        <begin position="1012"/>
        <end position="1031"/>
    </location>
</feature>
<feature type="compositionally biased region" description="Low complexity" evidence="1">
    <location>
        <begin position="701"/>
        <end position="715"/>
    </location>
</feature>
<reference evidence="4 5" key="1">
    <citation type="submission" date="2016-05" db="EMBL/GenBank/DDBJ databases">
        <title>Genome sequencing reveals origins of a unique bacterial endosymbiosis in the earliest lineages of terrestrial Fungi.</title>
        <authorList>
            <consortium name="DOE Joint Genome Institute"/>
            <person name="Uehling J."/>
            <person name="Gryganskyi A."/>
            <person name="Hameed K."/>
            <person name="Tschaplinski T."/>
            <person name="Misztal P."/>
            <person name="Wu S."/>
            <person name="Desiro A."/>
            <person name="Vande Pol N."/>
            <person name="Du Z.-Y."/>
            <person name="Zienkiewicz A."/>
            <person name="Zienkiewicz K."/>
            <person name="Morin E."/>
            <person name="Tisserant E."/>
            <person name="Splivallo R."/>
            <person name="Hainaut M."/>
            <person name="Henrissat B."/>
            <person name="Ohm R."/>
            <person name="Kuo A."/>
            <person name="Yan J."/>
            <person name="Lipzen A."/>
            <person name="Nolan M."/>
            <person name="Labutti K."/>
            <person name="Barry K."/>
            <person name="Goldstein A."/>
            <person name="Labbe J."/>
            <person name="Schadt C."/>
            <person name="Tuskan G."/>
            <person name="Grigoriev I."/>
            <person name="Martin F."/>
            <person name="Vilgalys R."/>
            <person name="Bonito G."/>
        </authorList>
    </citation>
    <scope>NUCLEOTIDE SEQUENCE [LARGE SCALE GENOMIC DNA]</scope>
    <source>
        <strain evidence="4 5">AG-77</strain>
    </source>
</reference>
<dbReference type="SUPFAM" id="SSF52540">
    <property type="entry name" value="P-loop containing nucleoside triphosphate hydrolases"/>
    <property type="match status" value="2"/>
</dbReference>
<keyword evidence="5" id="KW-1185">Reference proteome</keyword>
<dbReference type="InterPro" id="IPR007111">
    <property type="entry name" value="NACHT_NTPase"/>
</dbReference>
<feature type="compositionally biased region" description="Low complexity" evidence="1">
    <location>
        <begin position="997"/>
        <end position="1011"/>
    </location>
</feature>
<dbReference type="Pfam" id="PF23948">
    <property type="entry name" value="ARM_5"/>
    <property type="match status" value="1"/>
</dbReference>
<dbReference type="SUPFAM" id="SSF48371">
    <property type="entry name" value="ARM repeat"/>
    <property type="match status" value="1"/>
</dbReference>
<feature type="region of interest" description="Disordered" evidence="1">
    <location>
        <begin position="985"/>
        <end position="1031"/>
    </location>
</feature>
<dbReference type="SUPFAM" id="SSF141571">
    <property type="entry name" value="Pentapeptide repeat-like"/>
    <property type="match status" value="1"/>
</dbReference>
<proteinExistence type="predicted"/>
<evidence type="ECO:0000313" key="4">
    <source>
        <dbReference type="EMBL" id="OAQ22859.1"/>
    </source>
</evidence>
<gene>
    <name evidence="4" type="ORF">K457DRAFT_1825144</name>
</gene>
<dbReference type="Gene3D" id="2.160.20.80">
    <property type="entry name" value="E3 ubiquitin-protein ligase SopA"/>
    <property type="match status" value="1"/>
</dbReference>
<dbReference type="InterPro" id="IPR001646">
    <property type="entry name" value="5peptide_repeat"/>
</dbReference>
<feature type="compositionally biased region" description="Basic residues" evidence="1">
    <location>
        <begin position="771"/>
        <end position="781"/>
    </location>
</feature>
<dbReference type="Pfam" id="PF05729">
    <property type="entry name" value="NACHT"/>
    <property type="match status" value="1"/>
</dbReference>
<feature type="domain" description="NACHT" evidence="2">
    <location>
        <begin position="1580"/>
        <end position="1738"/>
    </location>
</feature>
<feature type="compositionally biased region" description="Gly residues" evidence="1">
    <location>
        <begin position="716"/>
        <end position="726"/>
    </location>
</feature>
<dbReference type="Pfam" id="PF00805">
    <property type="entry name" value="Pentapeptide"/>
    <property type="match status" value="1"/>
</dbReference>
<organism evidence="4 5">
    <name type="scientific">Linnemannia elongata AG-77</name>
    <dbReference type="NCBI Taxonomy" id="1314771"/>
    <lineage>
        <taxon>Eukaryota</taxon>
        <taxon>Fungi</taxon>
        <taxon>Fungi incertae sedis</taxon>
        <taxon>Mucoromycota</taxon>
        <taxon>Mortierellomycotina</taxon>
        <taxon>Mortierellomycetes</taxon>
        <taxon>Mortierellales</taxon>
        <taxon>Mortierellaceae</taxon>
        <taxon>Linnemannia</taxon>
    </lineage>
</organism>
<evidence type="ECO:0000313" key="5">
    <source>
        <dbReference type="Proteomes" id="UP000078512"/>
    </source>
</evidence>
<feature type="compositionally biased region" description="Gly residues" evidence="1">
    <location>
        <begin position="745"/>
        <end position="757"/>
    </location>
</feature>
<name>A0A197JEK3_9FUNG</name>